<evidence type="ECO:0000256" key="1">
    <source>
        <dbReference type="ARBA" id="ARBA00004651"/>
    </source>
</evidence>
<protein>
    <submittedName>
        <fullName evidence="8">ABC transporter, membrane-spanning protein</fullName>
    </submittedName>
</protein>
<keyword evidence="4 6" id="KW-1133">Transmembrane helix</keyword>
<feature type="transmembrane region" description="Helical" evidence="6">
    <location>
        <begin position="596"/>
        <end position="615"/>
    </location>
</feature>
<feature type="transmembrane region" description="Helical" evidence="6">
    <location>
        <begin position="53"/>
        <end position="82"/>
    </location>
</feature>
<evidence type="ECO:0000256" key="2">
    <source>
        <dbReference type="ARBA" id="ARBA00022475"/>
    </source>
</evidence>
<dbReference type="RefSeq" id="WP_044758812.1">
    <property type="nucleotide sequence ID" value="NZ_CEEJ01000044.1"/>
</dbReference>
<dbReference type="GO" id="GO:0005886">
    <property type="term" value="C:plasma membrane"/>
    <property type="evidence" value="ECO:0007669"/>
    <property type="project" value="UniProtKB-SubCell"/>
</dbReference>
<dbReference type="Proteomes" id="UP000072083">
    <property type="component" value="Unassembled WGS sequence"/>
</dbReference>
<feature type="transmembrane region" description="Helical" evidence="6">
    <location>
        <begin position="146"/>
        <end position="174"/>
    </location>
</feature>
<keyword evidence="5 6" id="KW-0472">Membrane</keyword>
<dbReference type="PANTHER" id="PTHR46795">
    <property type="entry name" value="ABC TRANSPORTER PERMEASE-RELATED-RELATED"/>
    <property type="match status" value="1"/>
</dbReference>
<name>A0A0Z8DZX2_STRSU</name>
<organism evidence="8 9">
    <name type="scientific">Streptococcus suis</name>
    <dbReference type="NCBI Taxonomy" id="1307"/>
    <lineage>
        <taxon>Bacteria</taxon>
        <taxon>Bacillati</taxon>
        <taxon>Bacillota</taxon>
        <taxon>Bacilli</taxon>
        <taxon>Lactobacillales</taxon>
        <taxon>Streptococcaceae</taxon>
        <taxon>Streptococcus</taxon>
    </lineage>
</organism>
<feature type="transmembrane region" description="Helical" evidence="6">
    <location>
        <begin position="18"/>
        <end position="41"/>
    </location>
</feature>
<dbReference type="InterPro" id="IPR027022">
    <property type="entry name" value="ABC_permease_BceB-typ"/>
</dbReference>
<gene>
    <name evidence="8" type="ORF">ERS132406_00072</name>
</gene>
<dbReference type="EMBL" id="FIGZ01000001">
    <property type="protein sequence ID" value="CYU52578.1"/>
    <property type="molecule type" value="Genomic_DNA"/>
</dbReference>
<proteinExistence type="inferred from homology"/>
<evidence type="ECO:0000256" key="3">
    <source>
        <dbReference type="ARBA" id="ARBA00022692"/>
    </source>
</evidence>
<dbReference type="PIRSF" id="PIRSF018968">
    <property type="entry name" value="ABC_permease_BceB"/>
    <property type="match status" value="1"/>
</dbReference>
<dbReference type="GO" id="GO:0055085">
    <property type="term" value="P:transmembrane transport"/>
    <property type="evidence" value="ECO:0007669"/>
    <property type="project" value="UniProtKB-UniRule"/>
</dbReference>
<feature type="transmembrane region" description="Helical" evidence="6">
    <location>
        <begin position="195"/>
        <end position="213"/>
    </location>
</feature>
<dbReference type="InterPro" id="IPR003838">
    <property type="entry name" value="ABC3_permease_C"/>
</dbReference>
<feature type="transmembrane region" description="Helical" evidence="6">
    <location>
        <begin position="562"/>
        <end position="584"/>
    </location>
</feature>
<comment type="subcellular location">
    <subcellularLocation>
        <location evidence="1 6">Cell membrane</location>
        <topology evidence="1 6">Multi-pass membrane protein</topology>
    </subcellularLocation>
</comment>
<evidence type="ECO:0000313" key="8">
    <source>
        <dbReference type="EMBL" id="CYU52578.1"/>
    </source>
</evidence>
<evidence type="ECO:0000256" key="4">
    <source>
        <dbReference type="ARBA" id="ARBA00022989"/>
    </source>
</evidence>
<keyword evidence="6" id="KW-0813">Transport</keyword>
<evidence type="ECO:0000256" key="6">
    <source>
        <dbReference type="PIRNR" id="PIRNR018968"/>
    </source>
</evidence>
<evidence type="ECO:0000259" key="7">
    <source>
        <dbReference type="Pfam" id="PF02687"/>
    </source>
</evidence>
<feature type="domain" description="ABC3 transporter permease C-terminal" evidence="7">
    <location>
        <begin position="62"/>
        <end position="178"/>
    </location>
</feature>
<feature type="transmembrane region" description="Helical" evidence="6">
    <location>
        <begin position="103"/>
        <end position="126"/>
    </location>
</feature>
<keyword evidence="3 6" id="KW-0812">Transmembrane</keyword>
<dbReference type="Pfam" id="PF02687">
    <property type="entry name" value="FtsX"/>
    <property type="match status" value="1"/>
</dbReference>
<feature type="transmembrane region" description="Helical" evidence="6">
    <location>
        <begin position="277"/>
        <end position="300"/>
    </location>
</feature>
<accession>A0A0Z8DZX2</accession>
<feature type="transmembrane region" description="Helical" evidence="6">
    <location>
        <begin position="233"/>
        <end position="256"/>
    </location>
</feature>
<evidence type="ECO:0000313" key="9">
    <source>
        <dbReference type="Proteomes" id="UP000072083"/>
    </source>
</evidence>
<dbReference type="AlphaFoldDB" id="A0A0Z8DZX2"/>
<reference evidence="8 9" key="1">
    <citation type="submission" date="2016-02" db="EMBL/GenBank/DDBJ databases">
        <authorList>
            <consortium name="Pathogen Informatics"/>
        </authorList>
    </citation>
    <scope>NUCLEOTIDE SEQUENCE [LARGE SCALE GENOMIC DNA]</scope>
    <source>
        <strain evidence="8 9">LSS44</strain>
    </source>
</reference>
<dbReference type="PANTHER" id="PTHR46795:SF3">
    <property type="entry name" value="ABC TRANSPORTER PERMEASE"/>
    <property type="match status" value="1"/>
</dbReference>
<keyword evidence="2 6" id="KW-1003">Cell membrane</keyword>
<dbReference type="InterPro" id="IPR052536">
    <property type="entry name" value="ABC-4_Integral_Memb_Prot"/>
</dbReference>
<sequence>MTLFDFARNNISRDRRNYIYYFVNCVFSVFVFFLFTVLSFHPSMSIVDRNSTMGLILIVGELISIGFSVCFISYSVGCFLKARSRQFGLITILGASKKQVNKLVFLENMIVGFASIVTGILLGFVFSKFFLDIANKVIGVSDFTFYFPVQAIITTVIVLGIVFLAIAFFTPRLIRKKEVVRLLKTEVTGEKPQKLLPLLIVFIVLFGFMIWLFTSGTQIAKEIQDNSVTALVLVFTIIIGTYLMFAYGMRMALALSKNSRARGRLLYSSDKKAKLRANAQTMTISAVLYAISFFSIILLFSMSTNVKTETEKIMPYAISYNAWTENADVAGDVAVIEEELKDLPGYQKTVFNLWYNKANPTRSAIMSVSDYNMIMKFLGRETVTVSENDVFLVAGNAGETVKKIPSDIQSFMDENRFDLSVEGYSEATITLSGFTNSVCVVNDSVFDTLKPQMDSKTITAFVYDNWEMNSHSPEAIESALKTSTENLDANVIIAYNYYRTSQLQNNLTLYIGSMLCFTFILAVASFIYSRLYSELDAECKKYKGIVKIGLSKKELSSALRKVTSLILLIPFLVALIYLWIGIFISEQFAIVSNIPVAFWCTVVLLVLQTGIYFGIDASYRKAVFRKVYQDYERS</sequence>
<comment type="similarity">
    <text evidence="6">Belongs to the ABC-4 integral membrane protein family.</text>
</comment>
<evidence type="ECO:0000256" key="5">
    <source>
        <dbReference type="ARBA" id="ARBA00023136"/>
    </source>
</evidence>
<feature type="transmembrane region" description="Helical" evidence="6">
    <location>
        <begin position="507"/>
        <end position="528"/>
    </location>
</feature>